<dbReference type="STRING" id="1801.BRW64_19830"/>
<dbReference type="OrthoDB" id="5735022at2"/>
<protein>
    <recommendedName>
        <fullName evidence="1">Nuclear transport factor 2 domain-containing protein</fullName>
    </recommendedName>
</protein>
<evidence type="ECO:0000313" key="3">
    <source>
        <dbReference type="EMBL" id="PEG55632.1"/>
    </source>
</evidence>
<organism evidence="2 4">
    <name type="scientific">Mycolicibacterium diernhoferi</name>
    <dbReference type="NCBI Taxonomy" id="1801"/>
    <lineage>
        <taxon>Bacteria</taxon>
        <taxon>Bacillati</taxon>
        <taxon>Actinomycetota</taxon>
        <taxon>Actinomycetes</taxon>
        <taxon>Mycobacteriales</taxon>
        <taxon>Mycobacteriaceae</taxon>
        <taxon>Mycolicibacterium</taxon>
    </lineage>
</organism>
<dbReference type="InterPro" id="IPR002075">
    <property type="entry name" value="NTF2_dom"/>
</dbReference>
<name>A0A1Q4H8W4_9MYCO</name>
<dbReference type="EMBL" id="PDCR01000005">
    <property type="protein sequence ID" value="PEG55632.1"/>
    <property type="molecule type" value="Genomic_DNA"/>
</dbReference>
<accession>A0A1Q4H8W4</accession>
<evidence type="ECO:0000313" key="5">
    <source>
        <dbReference type="Proteomes" id="UP000220340"/>
    </source>
</evidence>
<dbReference type="EMBL" id="MIJD01000105">
    <property type="protein sequence ID" value="OPE54139.1"/>
    <property type="molecule type" value="Genomic_DNA"/>
</dbReference>
<keyword evidence="5" id="KW-1185">Reference proteome</keyword>
<comment type="caution">
    <text evidence="2">The sequence shown here is derived from an EMBL/GenBank/DDBJ whole genome shotgun (WGS) entry which is preliminary data.</text>
</comment>
<dbReference type="AlphaFoldDB" id="A0A1Q4H8W4"/>
<dbReference type="InterPro" id="IPR032710">
    <property type="entry name" value="NTF2-like_dom_sf"/>
</dbReference>
<evidence type="ECO:0000313" key="4">
    <source>
        <dbReference type="Proteomes" id="UP000191039"/>
    </source>
</evidence>
<feature type="domain" description="Nuclear transport factor 2" evidence="1">
    <location>
        <begin position="9"/>
        <end position="92"/>
    </location>
</feature>
<dbReference type="SUPFAM" id="SSF54427">
    <property type="entry name" value="NTF2-like"/>
    <property type="match status" value="1"/>
</dbReference>
<dbReference type="RefSeq" id="WP_073858157.1">
    <property type="nucleotide sequence ID" value="NZ_BAAATC010000019.1"/>
</dbReference>
<dbReference type="Pfam" id="PF02136">
    <property type="entry name" value="NTF2"/>
    <property type="match status" value="1"/>
</dbReference>
<evidence type="ECO:0000259" key="1">
    <source>
        <dbReference type="Pfam" id="PF02136"/>
    </source>
</evidence>
<reference evidence="3 5" key="2">
    <citation type="submission" date="2017-10" db="EMBL/GenBank/DDBJ databases">
        <title>The new phylogeny of genus Mycobacterium.</title>
        <authorList>
            <person name="Tortoli E."/>
            <person name="Trovato A."/>
            <person name="Cirillo D.M."/>
        </authorList>
    </citation>
    <scope>NUCLEOTIDE SEQUENCE [LARGE SCALE GENOMIC DNA]</scope>
    <source>
        <strain evidence="3 5">IP141170001</strain>
    </source>
</reference>
<dbReference type="Proteomes" id="UP000220340">
    <property type="component" value="Unassembled WGS sequence"/>
</dbReference>
<gene>
    <name evidence="2" type="ORF">BV510_11890</name>
    <name evidence="3" type="ORF">CRI78_05060</name>
</gene>
<reference evidence="2 4" key="1">
    <citation type="submission" date="2016-09" db="EMBL/GenBank/DDBJ databases">
        <title>genome sequences of unsequenced Mycobacteria.</title>
        <authorList>
            <person name="Greninger A.L."/>
            <person name="Jerome K.R."/>
            <person name="Mcnair B."/>
            <person name="Wallis C."/>
            <person name="Fang F."/>
        </authorList>
    </citation>
    <scope>NUCLEOTIDE SEQUENCE [LARGE SCALE GENOMIC DNA]</scope>
    <source>
        <strain evidence="2 4">BM1</strain>
    </source>
</reference>
<sequence length="277" mass="29567">MSTSRSAVLATVERSPAAAGAHDRTGWVGLFTDAATIEDPVGSRPHVGQAEIERFYDTFIGPRDITFHRDIDIVRGQTMLRDLVLEVAMGPAVSMRIPAILRYDVRPAGLTSEDLRISRLQAYWELPAMAWQFARNGPAAVPASVQLTRALLTNQGPAGAAGFMSGLAGVGTRGKRYVAQVVDDACSGNEMSVRRVLGSDAELTAGDSGRLRPAELVEALAGARRRTTIVAGRHVAVSVTGPGGDAVLIADVGSRPTRIRRLRVFFEEGHAGDRTPD</sequence>
<proteinExistence type="predicted"/>
<evidence type="ECO:0000313" key="2">
    <source>
        <dbReference type="EMBL" id="OPE54139.1"/>
    </source>
</evidence>
<dbReference type="Gene3D" id="3.10.450.50">
    <property type="match status" value="1"/>
</dbReference>
<dbReference type="Proteomes" id="UP000191039">
    <property type="component" value="Unassembled WGS sequence"/>
</dbReference>